<dbReference type="InterPro" id="IPR012337">
    <property type="entry name" value="RNaseH-like_sf"/>
</dbReference>
<comment type="caution">
    <text evidence="7">The sequence shown here is derived from an EMBL/GenBank/DDBJ whole genome shotgun (WGS) entry which is preliminary data.</text>
</comment>
<feature type="site" description="Important for substrate binding and specificity" evidence="5">
    <location>
        <position position="124"/>
    </location>
</feature>
<reference evidence="7" key="1">
    <citation type="submission" date="2015-09" db="EMBL/GenBank/DDBJ databases">
        <title>Draft Genome Sequences of Two Novel Amoeba-resistant Intranuclear Bacteria, Candidatus Berkiella cookevillensis and Candidatus Berkiella aquae.</title>
        <authorList>
            <person name="Mehari Y.T."/>
            <person name="Arivett B.A."/>
            <person name="Farone A.L."/>
            <person name="Gunderson J.H."/>
            <person name="Farone M.B."/>
        </authorList>
    </citation>
    <scope>NUCLEOTIDE SEQUENCE [LARGE SCALE GENOMIC DNA]</scope>
    <source>
        <strain evidence="7">HT99</strain>
    </source>
</reference>
<name>A0A0Q9YXJ8_9GAMM</name>
<dbReference type="GO" id="GO:0005829">
    <property type="term" value="C:cytosol"/>
    <property type="evidence" value="ECO:0007669"/>
    <property type="project" value="TreeGrafter"/>
</dbReference>
<dbReference type="STRING" id="295108.HT99x_01553"/>
<accession>A0A0Q9YXJ8</accession>
<dbReference type="GO" id="GO:0008408">
    <property type="term" value="F:3'-5' exonuclease activity"/>
    <property type="evidence" value="ECO:0007669"/>
    <property type="project" value="TreeGrafter"/>
</dbReference>
<evidence type="ECO:0000256" key="3">
    <source>
        <dbReference type="ARBA" id="ARBA00022801"/>
    </source>
</evidence>
<dbReference type="GO" id="GO:0000287">
    <property type="term" value="F:magnesium ion binding"/>
    <property type="evidence" value="ECO:0007669"/>
    <property type="project" value="UniProtKB-UniRule"/>
</dbReference>
<feature type="binding site" evidence="5">
    <location>
        <position position="186"/>
    </location>
    <ligand>
        <name>Mg(2+)</name>
        <dbReference type="ChEBI" id="CHEBI:18420"/>
        <label>2</label>
        <note>catalytic</note>
    </ligand>
</feature>
<dbReference type="EMBL" id="LKAJ01000005">
    <property type="protein sequence ID" value="KRG21377.1"/>
    <property type="molecule type" value="Genomic_DNA"/>
</dbReference>
<organism evidence="7">
    <name type="scientific">Candidatus Berkiella aquae</name>
    <dbReference type="NCBI Taxonomy" id="295108"/>
    <lineage>
        <taxon>Bacteria</taxon>
        <taxon>Pseudomonadati</taxon>
        <taxon>Pseudomonadota</taxon>
        <taxon>Gammaproteobacteria</taxon>
        <taxon>Candidatus Berkiellales</taxon>
        <taxon>Candidatus Berkiellaceae</taxon>
        <taxon>Candidatus Berkiella</taxon>
    </lineage>
</organism>
<feature type="active site" description="Proton donor/acceptor" evidence="5">
    <location>
        <position position="181"/>
    </location>
</feature>
<dbReference type="GO" id="GO:0008033">
    <property type="term" value="P:tRNA processing"/>
    <property type="evidence" value="ECO:0007669"/>
    <property type="project" value="UniProtKB-KW"/>
</dbReference>
<keyword evidence="5" id="KW-0479">Metal-binding</keyword>
<feature type="site" description="Important for substrate binding and specificity" evidence="5">
    <location>
        <position position="146"/>
    </location>
</feature>
<keyword evidence="1 5" id="KW-0819">tRNA processing</keyword>
<dbReference type="InterPro" id="IPR005987">
    <property type="entry name" value="RNase_T"/>
</dbReference>
<dbReference type="PANTHER" id="PTHR30231:SF2">
    <property type="entry name" value="RIBONUCLEASE T"/>
    <property type="match status" value="1"/>
</dbReference>
<feature type="binding site" evidence="5">
    <location>
        <position position="23"/>
    </location>
    <ligand>
        <name>Mg(2+)</name>
        <dbReference type="ChEBI" id="CHEBI:18420"/>
        <label>1</label>
        <note>catalytic</note>
    </ligand>
</feature>
<comment type="caution">
    <text evidence="5">Lacks conserved residue(s) required for the propagation of feature annotation.</text>
</comment>
<comment type="function">
    <text evidence="5">Trims short 3' overhangs of a variety of RNA species, leaving a one or two nucleotide 3' overhang. Responsible for the end-turnover of tRNA: specifically removes the terminal AMP residue from uncharged tRNA (tRNA-C-C-A). Also appears to be involved in tRNA biosynthesis.</text>
</comment>
<gene>
    <name evidence="5 7" type="primary">rnt</name>
    <name evidence="8" type="ORF">HT99x_005845</name>
    <name evidence="7" type="ORF">HT99x_01553</name>
</gene>
<evidence type="ECO:0000256" key="2">
    <source>
        <dbReference type="ARBA" id="ARBA00022722"/>
    </source>
</evidence>
<keyword evidence="3 5" id="KW-0378">Hydrolase</keyword>
<keyword evidence="2 5" id="KW-0540">Nuclease</keyword>
<dbReference type="GO" id="GO:0003676">
    <property type="term" value="F:nucleic acid binding"/>
    <property type="evidence" value="ECO:0007669"/>
    <property type="project" value="InterPro"/>
</dbReference>
<feature type="binding site" evidence="5">
    <location>
        <position position="25"/>
    </location>
    <ligand>
        <name>Mg(2+)</name>
        <dbReference type="ChEBI" id="CHEBI:18420"/>
        <label>2</label>
        <note>catalytic</note>
    </ligand>
</feature>
<feature type="binding site" evidence="5">
    <location>
        <position position="181"/>
    </location>
    <ligand>
        <name>Mg(2+)</name>
        <dbReference type="ChEBI" id="CHEBI:18420"/>
        <label>2</label>
        <note>catalytic</note>
    </ligand>
</feature>
<keyword evidence="4 5" id="KW-0269">Exonuclease</keyword>
<dbReference type="Gene3D" id="3.30.420.10">
    <property type="entry name" value="Ribonuclease H-like superfamily/Ribonuclease H"/>
    <property type="match status" value="1"/>
</dbReference>
<evidence type="ECO:0000256" key="5">
    <source>
        <dbReference type="HAMAP-Rule" id="MF_00157"/>
    </source>
</evidence>
<proteinExistence type="inferred from homology"/>
<feature type="site" description="Important for substrate binding and specificity" evidence="5">
    <location>
        <position position="77"/>
    </location>
</feature>
<comment type="cofactor">
    <cofactor evidence="5">
        <name>Mg(2+)</name>
        <dbReference type="ChEBI" id="CHEBI:18420"/>
    </cofactor>
    <text evidence="5">Binds two Mg(2+) per subunit. The active form of the enzyme binds two Mg(2+) ions in its active site. The first Mg(2+) forms only one salt bridge with the protein.</text>
</comment>
<evidence type="ECO:0000313" key="9">
    <source>
        <dbReference type="Proteomes" id="UP000051497"/>
    </source>
</evidence>
<comment type="subunit">
    <text evidence="5">Homodimer.</text>
</comment>
<dbReference type="InterPro" id="IPR036397">
    <property type="entry name" value="RNaseH_sf"/>
</dbReference>
<dbReference type="PATRIC" id="fig|1590043.3.peg.1586"/>
<dbReference type="NCBIfam" id="TIGR01298">
    <property type="entry name" value="RNaseT"/>
    <property type="match status" value="1"/>
</dbReference>
<evidence type="ECO:0000313" key="7">
    <source>
        <dbReference type="EMBL" id="KRG21377.1"/>
    </source>
</evidence>
<evidence type="ECO:0000259" key="6">
    <source>
        <dbReference type="SMART" id="SM00479"/>
    </source>
</evidence>
<dbReference type="AlphaFoldDB" id="A0A0Q9YXJ8"/>
<protein>
    <recommendedName>
        <fullName evidence="5">Ribonuclease T</fullName>
        <ecNumber evidence="5">3.1.13.-</ecNumber>
    </recommendedName>
    <alternativeName>
        <fullName evidence="5">Exoribonuclease T</fullName>
        <shortName evidence="5">RNase T</shortName>
    </alternativeName>
</protein>
<dbReference type="EMBL" id="LKAJ02000001">
    <property type="protein sequence ID" value="MCS5710945.1"/>
    <property type="molecule type" value="Genomic_DNA"/>
</dbReference>
<feature type="domain" description="Exonuclease" evidence="6">
    <location>
        <begin position="18"/>
        <end position="203"/>
    </location>
</feature>
<reference evidence="8" key="3">
    <citation type="submission" date="2021-06" db="EMBL/GenBank/DDBJ databases">
        <title>Genomic Description and Analysis of Intracellular Bacteria, Candidatus Berkiella cookevillensis and Candidatus Berkiella aquae.</title>
        <authorList>
            <person name="Kidane D.T."/>
            <person name="Mehari Y.T."/>
            <person name="Rice F.C."/>
            <person name="Arivett B.A."/>
            <person name="Farone A.L."/>
            <person name="Berk S.G."/>
            <person name="Farone M.B."/>
        </authorList>
    </citation>
    <scope>NUCLEOTIDE SEQUENCE</scope>
    <source>
        <strain evidence="8">HT99</strain>
    </source>
</reference>
<dbReference type="EC" id="3.1.13.-" evidence="5"/>
<dbReference type="RefSeq" id="WP_162254384.1">
    <property type="nucleotide sequence ID" value="NZ_LKAJ02000001.1"/>
</dbReference>
<evidence type="ECO:0000256" key="1">
    <source>
        <dbReference type="ARBA" id="ARBA00022694"/>
    </source>
</evidence>
<dbReference type="InterPro" id="IPR013520">
    <property type="entry name" value="Ribonucl_H"/>
</dbReference>
<dbReference type="SUPFAM" id="SSF53098">
    <property type="entry name" value="Ribonuclease H-like"/>
    <property type="match status" value="1"/>
</dbReference>
<evidence type="ECO:0000256" key="4">
    <source>
        <dbReference type="ARBA" id="ARBA00022839"/>
    </source>
</evidence>
<dbReference type="Proteomes" id="UP000051497">
    <property type="component" value="Unassembled WGS sequence"/>
</dbReference>
<dbReference type="SMART" id="SM00479">
    <property type="entry name" value="EXOIII"/>
    <property type="match status" value="1"/>
</dbReference>
<sequence length="215" mass="24249">MESDSINHLIKKRFRGFLPVVIDVETGGLEPKKDALLELAAITIEMNEQGFVFPAEEFHYHILPFENANLDPKSLAFNKIDPLYPLRFAIDEKDAMKDLCIKITQACKKNECQRAVLVGHNAWFDQHFLNAAMARSHMVKNPFHRFTSFDTATLGGLAFGQTVLSKALGAANIPYDSEEAHSALYDAQRTAELFCHIVNQWKITTEPEQAPFPDV</sequence>
<evidence type="ECO:0000313" key="8">
    <source>
        <dbReference type="EMBL" id="MCS5710945.1"/>
    </source>
</evidence>
<keyword evidence="9" id="KW-1185">Reference proteome</keyword>
<dbReference type="PANTHER" id="PTHR30231">
    <property type="entry name" value="DNA POLYMERASE III SUBUNIT EPSILON"/>
    <property type="match status" value="1"/>
</dbReference>
<comment type="similarity">
    <text evidence="5">Belongs to the RNase T family.</text>
</comment>
<keyword evidence="5" id="KW-0460">Magnesium</keyword>
<feature type="binding site" evidence="5">
    <location>
        <position position="23"/>
    </location>
    <ligand>
        <name>Mg(2+)</name>
        <dbReference type="ChEBI" id="CHEBI:18420"/>
        <label>2</label>
        <note>catalytic</note>
    </ligand>
</feature>
<dbReference type="Pfam" id="PF00929">
    <property type="entry name" value="RNase_T"/>
    <property type="match status" value="1"/>
</dbReference>
<reference evidence="8" key="2">
    <citation type="journal article" date="2016" name="Genome Announc.">
        <title>Draft Genome Sequences of Two Novel Amoeba-Resistant Intranuclear Bacteria, 'Candidatus Berkiella cookevillensis' and 'Candidatus Berkiella aquae'.</title>
        <authorList>
            <person name="Mehari Y.T."/>
            <person name="Arivett B.A."/>
            <person name="Farone A.L."/>
            <person name="Gunderson J.H."/>
            <person name="Farone M.B."/>
        </authorList>
    </citation>
    <scope>NUCLEOTIDE SEQUENCE</scope>
    <source>
        <strain evidence="8">HT99</strain>
    </source>
</reference>
<dbReference type="GO" id="GO:0016896">
    <property type="term" value="F:RNA exonuclease activity, producing 5'-phosphomonoesters"/>
    <property type="evidence" value="ECO:0007669"/>
    <property type="project" value="UniProtKB-UniRule"/>
</dbReference>
<dbReference type="GO" id="GO:0045004">
    <property type="term" value="P:DNA replication proofreading"/>
    <property type="evidence" value="ECO:0007669"/>
    <property type="project" value="TreeGrafter"/>
</dbReference>
<dbReference type="HAMAP" id="MF_00157">
    <property type="entry name" value="RNase_T"/>
    <property type="match status" value="1"/>
</dbReference>